<keyword evidence="3 6" id="KW-0812">Transmembrane</keyword>
<keyword evidence="5 6" id="KW-0472">Membrane</keyword>
<evidence type="ECO:0000313" key="7">
    <source>
        <dbReference type="EMBL" id="MFC1415482.1"/>
    </source>
</evidence>
<evidence type="ECO:0000256" key="6">
    <source>
        <dbReference type="SAM" id="Phobius"/>
    </source>
</evidence>
<protein>
    <submittedName>
        <fullName evidence="7">YqaE/Pmp3 family membrane protein</fullName>
    </submittedName>
</protein>
<dbReference type="EMBL" id="JBHFAB010000002">
    <property type="protein sequence ID" value="MFC1415482.1"/>
    <property type="molecule type" value="Genomic_DNA"/>
</dbReference>
<evidence type="ECO:0000256" key="2">
    <source>
        <dbReference type="ARBA" id="ARBA00009530"/>
    </source>
</evidence>
<accession>A0ABV6VP15</accession>
<comment type="caution">
    <text evidence="7">The sequence shown here is derived from an EMBL/GenBank/DDBJ whole genome shotgun (WGS) entry which is preliminary data.</text>
</comment>
<name>A0ABV6VP15_9ACTN</name>
<proteinExistence type="inferred from homology"/>
<dbReference type="RefSeq" id="WP_380531308.1">
    <property type="nucleotide sequence ID" value="NZ_JBHFAB010000002.1"/>
</dbReference>
<keyword evidence="4 6" id="KW-1133">Transmembrane helix</keyword>
<feature type="transmembrane region" description="Helical" evidence="6">
    <location>
        <begin position="30"/>
        <end position="51"/>
    </location>
</feature>
<evidence type="ECO:0000256" key="5">
    <source>
        <dbReference type="ARBA" id="ARBA00023136"/>
    </source>
</evidence>
<dbReference type="Proteomes" id="UP001592531">
    <property type="component" value="Unassembled WGS sequence"/>
</dbReference>
<comment type="similarity">
    <text evidence="2">Belongs to the UPF0057 (PMP3) family.</text>
</comment>
<evidence type="ECO:0000313" key="8">
    <source>
        <dbReference type="Proteomes" id="UP001592531"/>
    </source>
</evidence>
<evidence type="ECO:0000256" key="3">
    <source>
        <dbReference type="ARBA" id="ARBA00022692"/>
    </source>
</evidence>
<sequence length="53" mass="5941">MVKVLLVLLCFVFPFLAVLLKDGPSLKVLWAFLLQLLGHIPGVIYGIYQVVKD</sequence>
<comment type="subcellular location">
    <subcellularLocation>
        <location evidence="1">Membrane</location>
    </subcellularLocation>
</comment>
<organism evidence="7 8">
    <name type="scientific">Streptacidiphilus cavernicola</name>
    <dbReference type="NCBI Taxonomy" id="3342716"/>
    <lineage>
        <taxon>Bacteria</taxon>
        <taxon>Bacillati</taxon>
        <taxon>Actinomycetota</taxon>
        <taxon>Actinomycetes</taxon>
        <taxon>Kitasatosporales</taxon>
        <taxon>Streptomycetaceae</taxon>
        <taxon>Streptacidiphilus</taxon>
    </lineage>
</organism>
<dbReference type="Pfam" id="PF01679">
    <property type="entry name" value="Pmp3"/>
    <property type="match status" value="1"/>
</dbReference>
<evidence type="ECO:0000256" key="4">
    <source>
        <dbReference type="ARBA" id="ARBA00022989"/>
    </source>
</evidence>
<evidence type="ECO:0000256" key="1">
    <source>
        <dbReference type="ARBA" id="ARBA00004370"/>
    </source>
</evidence>
<gene>
    <name evidence="7" type="ORF">ACEZDE_02310</name>
</gene>
<reference evidence="7 8" key="1">
    <citation type="submission" date="2024-09" db="EMBL/GenBank/DDBJ databases">
        <authorList>
            <person name="Lee S.D."/>
        </authorList>
    </citation>
    <scope>NUCLEOTIDE SEQUENCE [LARGE SCALE GENOMIC DNA]</scope>
    <source>
        <strain evidence="7 8">N8-3</strain>
    </source>
</reference>
<keyword evidence="8" id="KW-1185">Reference proteome</keyword>
<dbReference type="InterPro" id="IPR000612">
    <property type="entry name" value="PMP3"/>
</dbReference>